<evidence type="ECO:0000313" key="1">
    <source>
        <dbReference type="EMBL" id="RCU43386.1"/>
    </source>
</evidence>
<comment type="caution">
    <text evidence="1">The sequence shown here is derived from an EMBL/GenBank/DDBJ whole genome shotgun (WGS) entry which is preliminary data.</text>
</comment>
<reference evidence="1 2" key="1">
    <citation type="submission" date="2018-07" db="EMBL/GenBank/DDBJ databases">
        <title>Chryseobacterium lacus sp. nov., isolated from lake water.</title>
        <authorList>
            <person name="Li C.-M."/>
        </authorList>
    </citation>
    <scope>NUCLEOTIDE SEQUENCE [LARGE SCALE GENOMIC DNA]</scope>
    <source>
        <strain evidence="1 2">YLOS41</strain>
    </source>
</reference>
<dbReference type="Pfam" id="PF19654">
    <property type="entry name" value="DUF6157"/>
    <property type="match status" value="1"/>
</dbReference>
<evidence type="ECO:0000313" key="2">
    <source>
        <dbReference type="Proteomes" id="UP000252172"/>
    </source>
</evidence>
<protein>
    <submittedName>
        <fullName evidence="1">Uncharacterized protein</fullName>
    </submittedName>
</protein>
<dbReference type="AlphaFoldDB" id="A0A368MZG9"/>
<keyword evidence="2" id="KW-1185">Reference proteome</keyword>
<dbReference type="OrthoDB" id="2361182at2"/>
<dbReference type="EMBL" id="QPIE01000003">
    <property type="protein sequence ID" value="RCU43386.1"/>
    <property type="molecule type" value="Genomic_DNA"/>
</dbReference>
<accession>A0A368MZG9</accession>
<proteinExistence type="predicted"/>
<name>A0A368MZG9_9FLAO</name>
<dbReference type="InterPro" id="IPR046155">
    <property type="entry name" value="DUF6157"/>
</dbReference>
<gene>
    <name evidence="1" type="ORF">DQ356_04250</name>
</gene>
<dbReference type="RefSeq" id="WP_114303239.1">
    <property type="nucleotide sequence ID" value="NZ_QPIE01000003.1"/>
</dbReference>
<sequence length="137" mass="15559">MKTHTANYFDTFIEVADDTKAEVGTPPPLKEKKTVAAMQYELLVENPYRFTSDDILFQVYADRNKVESGDYSEARKAFFSKGQPCFRASPLTKSYGFGIHSDSNGKIALYGMETKEYQNFVADSNIKKVKAMRSQKK</sequence>
<organism evidence="1 2">
    <name type="scientific">Chryseobacterium lacus</name>
    <dbReference type="NCBI Taxonomy" id="2058346"/>
    <lineage>
        <taxon>Bacteria</taxon>
        <taxon>Pseudomonadati</taxon>
        <taxon>Bacteroidota</taxon>
        <taxon>Flavobacteriia</taxon>
        <taxon>Flavobacteriales</taxon>
        <taxon>Weeksellaceae</taxon>
        <taxon>Chryseobacterium group</taxon>
        <taxon>Chryseobacterium</taxon>
    </lineage>
</organism>
<accession>A0A3R9YDF1</accession>
<dbReference type="Proteomes" id="UP000252172">
    <property type="component" value="Unassembled WGS sequence"/>
</dbReference>